<accession>X1P0S2</accession>
<comment type="caution">
    <text evidence="1">The sequence shown here is derived from an EMBL/GenBank/DDBJ whole genome shotgun (WGS) entry which is preliminary data.</text>
</comment>
<dbReference type="AlphaFoldDB" id="X1P0S2"/>
<protein>
    <recommendedName>
        <fullName evidence="2">Sialidase domain-containing protein</fullName>
    </recommendedName>
</protein>
<dbReference type="EMBL" id="BARV01034722">
    <property type="protein sequence ID" value="GAI49917.1"/>
    <property type="molecule type" value="Genomic_DNA"/>
</dbReference>
<sequence length="215" mass="23500">ALIRLKEGPLFFASFAKDIHKPEPTPDGVRPPRHVAKLFGAVSFDDGKTWPVRRVISDCKPDHQVDTIDGAPVLMNANNSEPLGYLSVCQDLDNVIHLISSINHYAFNLAWLEAKPPDAPRAPMPRRLPVRKQLPVVYNARKLPSKTDPPWHFIGDGVRETQVASIVAPGVLKISCDANTGAHWSNERTDGFGAADPHKGLTAEVAVQVGRQSPS</sequence>
<evidence type="ECO:0008006" key="2">
    <source>
        <dbReference type="Google" id="ProtNLM"/>
    </source>
</evidence>
<name>X1P0S2_9ZZZZ</name>
<proteinExistence type="predicted"/>
<reference evidence="1" key="1">
    <citation type="journal article" date="2014" name="Front. Microbiol.">
        <title>High frequency of phylogenetically diverse reductive dehalogenase-homologous genes in deep subseafloor sedimentary metagenomes.</title>
        <authorList>
            <person name="Kawai M."/>
            <person name="Futagami T."/>
            <person name="Toyoda A."/>
            <person name="Takaki Y."/>
            <person name="Nishi S."/>
            <person name="Hori S."/>
            <person name="Arai W."/>
            <person name="Tsubouchi T."/>
            <person name="Morono Y."/>
            <person name="Uchiyama I."/>
            <person name="Ito T."/>
            <person name="Fujiyama A."/>
            <person name="Inagaki F."/>
            <person name="Takami H."/>
        </authorList>
    </citation>
    <scope>NUCLEOTIDE SEQUENCE</scope>
    <source>
        <strain evidence="1">Expedition CK06-06</strain>
    </source>
</reference>
<evidence type="ECO:0000313" key="1">
    <source>
        <dbReference type="EMBL" id="GAI49917.1"/>
    </source>
</evidence>
<organism evidence="1">
    <name type="scientific">marine sediment metagenome</name>
    <dbReference type="NCBI Taxonomy" id="412755"/>
    <lineage>
        <taxon>unclassified sequences</taxon>
        <taxon>metagenomes</taxon>
        <taxon>ecological metagenomes</taxon>
    </lineage>
</organism>
<feature type="non-terminal residue" evidence="1">
    <location>
        <position position="1"/>
    </location>
</feature>
<gene>
    <name evidence="1" type="ORF">S06H3_54307</name>
</gene>